<dbReference type="KEGG" id="plon:Pla110_02290"/>
<accession>A0A518CH20</accession>
<evidence type="ECO:0000256" key="1">
    <source>
        <dbReference type="SAM" id="MobiDB-lite"/>
    </source>
</evidence>
<evidence type="ECO:0000313" key="2">
    <source>
        <dbReference type="EMBL" id="QDU78525.1"/>
    </source>
</evidence>
<dbReference type="EMBL" id="CP036281">
    <property type="protein sequence ID" value="QDU78525.1"/>
    <property type="molecule type" value="Genomic_DNA"/>
</dbReference>
<organism evidence="2 3">
    <name type="scientific">Polystyrenella longa</name>
    <dbReference type="NCBI Taxonomy" id="2528007"/>
    <lineage>
        <taxon>Bacteria</taxon>
        <taxon>Pseudomonadati</taxon>
        <taxon>Planctomycetota</taxon>
        <taxon>Planctomycetia</taxon>
        <taxon>Planctomycetales</taxon>
        <taxon>Planctomycetaceae</taxon>
        <taxon>Polystyrenella</taxon>
    </lineage>
</organism>
<proteinExistence type="predicted"/>
<sequence>MKLRGVAVWYDVTVLREVTVTSEGFLLSRRTKPGLPRRCCTVIGDCATDNIGIIGLLERQTKGKSVSTGEVPKRGQPESRGNSWVNFEGLANTIEAKIVALESKLLMRVNMSNFYSNQTRDLSRILR</sequence>
<feature type="region of interest" description="Disordered" evidence="1">
    <location>
        <begin position="62"/>
        <end position="81"/>
    </location>
</feature>
<gene>
    <name evidence="2" type="ORF">Pla110_02290</name>
</gene>
<dbReference type="AlphaFoldDB" id="A0A518CH20"/>
<protein>
    <submittedName>
        <fullName evidence="2">Uncharacterized protein</fullName>
    </submittedName>
</protein>
<reference evidence="2 3" key="1">
    <citation type="submission" date="2019-02" db="EMBL/GenBank/DDBJ databases">
        <title>Deep-cultivation of Planctomycetes and their phenomic and genomic characterization uncovers novel biology.</title>
        <authorList>
            <person name="Wiegand S."/>
            <person name="Jogler M."/>
            <person name="Boedeker C."/>
            <person name="Pinto D."/>
            <person name="Vollmers J."/>
            <person name="Rivas-Marin E."/>
            <person name="Kohn T."/>
            <person name="Peeters S.H."/>
            <person name="Heuer A."/>
            <person name="Rast P."/>
            <person name="Oberbeckmann S."/>
            <person name="Bunk B."/>
            <person name="Jeske O."/>
            <person name="Meyerdierks A."/>
            <person name="Storesund J.E."/>
            <person name="Kallscheuer N."/>
            <person name="Luecker S."/>
            <person name="Lage O.M."/>
            <person name="Pohl T."/>
            <person name="Merkel B.J."/>
            <person name="Hornburger P."/>
            <person name="Mueller R.-W."/>
            <person name="Bruemmer F."/>
            <person name="Labrenz M."/>
            <person name="Spormann A.M."/>
            <person name="Op den Camp H."/>
            <person name="Overmann J."/>
            <person name="Amann R."/>
            <person name="Jetten M.S.M."/>
            <person name="Mascher T."/>
            <person name="Medema M.H."/>
            <person name="Devos D.P."/>
            <person name="Kaster A.-K."/>
            <person name="Ovreas L."/>
            <person name="Rohde M."/>
            <person name="Galperin M.Y."/>
            <person name="Jogler C."/>
        </authorList>
    </citation>
    <scope>NUCLEOTIDE SEQUENCE [LARGE SCALE GENOMIC DNA]</scope>
    <source>
        <strain evidence="2 3">Pla110</strain>
    </source>
</reference>
<evidence type="ECO:0000313" key="3">
    <source>
        <dbReference type="Proteomes" id="UP000317178"/>
    </source>
</evidence>
<name>A0A518CH20_9PLAN</name>
<keyword evidence="3" id="KW-1185">Reference proteome</keyword>
<dbReference type="Proteomes" id="UP000317178">
    <property type="component" value="Chromosome"/>
</dbReference>